<protein>
    <submittedName>
        <fullName evidence="2">Uncharacterized protein</fullName>
    </submittedName>
</protein>
<feature type="region of interest" description="Disordered" evidence="1">
    <location>
        <begin position="1"/>
        <end position="30"/>
    </location>
</feature>
<dbReference type="AlphaFoldDB" id="A0A6C0HGG8"/>
<sequence>MKNKKSCRKKTKRCIKPSRSRKTNRKTCRKTSRKFLKKGGGTKITIATNSFNRLLLVAHLDTPEGFAFEYSSGKSNIGQNFPNTFLPIKHVQADCYIKKSGDLYKNILYNNESFDDKLKEFTIGCPTAAGMKHLEYFINRFGVWKELQISAALGGGRDTKSVWDIRGFPYVQKLRDFALNNDYDYDTKTFIPRRETIDLFNWKEERYIPFGKDYDSNCDFRAINGWLTDNGCKITYESDLIGPIVVLNRSNFNYYKTMLRNTSYKLTDILKADFKIKLPKTLDQVPEENDVKKELNEMVVKITTNIPAVRAKITMDLKEVEQSSSPDLLKYMPFLKFQIVRGPALGPNTEYEVDGEMGSHKTILSALLKAQELYPSYTTSNPFEWDYC</sequence>
<evidence type="ECO:0000256" key="1">
    <source>
        <dbReference type="SAM" id="MobiDB-lite"/>
    </source>
</evidence>
<reference evidence="2" key="1">
    <citation type="journal article" date="2020" name="Nature">
        <title>Giant virus diversity and host interactions through global metagenomics.</title>
        <authorList>
            <person name="Schulz F."/>
            <person name="Roux S."/>
            <person name="Paez-Espino D."/>
            <person name="Jungbluth S."/>
            <person name="Walsh D.A."/>
            <person name="Denef V.J."/>
            <person name="McMahon K.D."/>
            <person name="Konstantinidis K.T."/>
            <person name="Eloe-Fadrosh E.A."/>
            <person name="Kyrpides N.C."/>
            <person name="Woyke T."/>
        </authorList>
    </citation>
    <scope>NUCLEOTIDE SEQUENCE</scope>
    <source>
        <strain evidence="2">GVMAG-M-3300023184-101</strain>
    </source>
</reference>
<name>A0A6C0HGG8_9ZZZZ</name>
<proteinExistence type="predicted"/>
<accession>A0A6C0HGG8</accession>
<dbReference type="EMBL" id="MN739949">
    <property type="protein sequence ID" value="QHT79497.1"/>
    <property type="molecule type" value="Genomic_DNA"/>
</dbReference>
<organism evidence="2">
    <name type="scientific">viral metagenome</name>
    <dbReference type="NCBI Taxonomy" id="1070528"/>
    <lineage>
        <taxon>unclassified sequences</taxon>
        <taxon>metagenomes</taxon>
        <taxon>organismal metagenomes</taxon>
    </lineage>
</organism>
<evidence type="ECO:0000313" key="2">
    <source>
        <dbReference type="EMBL" id="QHT79497.1"/>
    </source>
</evidence>